<dbReference type="OrthoDB" id="4069604at2759"/>
<keyword evidence="2" id="KW-0732">Signal</keyword>
<accession>A0A6C1ECN8</accession>
<sequence>MRFTAALYSFKNLFSLGLLVSHCSGAQAITSSADENTLARSAAADADMPFFLVFLEDFETAFPQYTSYMMQNHLTLPQAVADYYYHIADLASTANLESDIAQSFPFTQFKTFITAFPWYTSLLEKASATTIYPPQHFLTDDTQPSETSSAYSSRTASTSTENSIASSTASTSQPIFSNSKSHDNSTFSSTNEDTASTSTEKSSSISSTTQSQNGARTNSLYFPMALFGILAAAL</sequence>
<dbReference type="Proteomes" id="UP000501346">
    <property type="component" value="Chromosome SeXII"/>
</dbReference>
<feature type="compositionally biased region" description="Low complexity" evidence="1">
    <location>
        <begin position="194"/>
        <end position="211"/>
    </location>
</feature>
<feature type="chain" id="PRO_5025383154" evidence="2">
    <location>
        <begin position="29"/>
        <end position="234"/>
    </location>
</feature>
<feature type="compositionally biased region" description="Polar residues" evidence="1">
    <location>
        <begin position="162"/>
        <end position="193"/>
    </location>
</feature>
<proteinExistence type="predicted"/>
<organism evidence="3 4">
    <name type="scientific">Saccharomyces pastorianus</name>
    <name type="common">Lager yeast</name>
    <name type="synonym">Saccharomyces cerevisiae x Saccharomyces eubayanus</name>
    <dbReference type="NCBI Taxonomy" id="27292"/>
    <lineage>
        <taxon>Eukaryota</taxon>
        <taxon>Fungi</taxon>
        <taxon>Dikarya</taxon>
        <taxon>Ascomycota</taxon>
        <taxon>Saccharomycotina</taxon>
        <taxon>Saccharomycetes</taxon>
        <taxon>Saccharomycetales</taxon>
        <taxon>Saccharomycetaceae</taxon>
        <taxon>Saccharomyces</taxon>
    </lineage>
</organism>
<feature type="signal peptide" evidence="2">
    <location>
        <begin position="1"/>
        <end position="28"/>
    </location>
</feature>
<dbReference type="EMBL" id="CP049009">
    <property type="protein sequence ID" value="QID86640.1"/>
    <property type="molecule type" value="Genomic_DNA"/>
</dbReference>
<name>A0A6C1ECN8_SACPS</name>
<gene>
    <name evidence="3" type="primary">AFB1_2</name>
    <name evidence="3" type="ORF">GRS66_009277</name>
</gene>
<dbReference type="InterPro" id="IPR000992">
    <property type="entry name" value="SRP1_TIP1"/>
</dbReference>
<protein>
    <submittedName>
        <fullName evidence="3">A-factor barrier protein 1</fullName>
    </submittedName>
</protein>
<evidence type="ECO:0000256" key="1">
    <source>
        <dbReference type="SAM" id="MobiDB-lite"/>
    </source>
</evidence>
<evidence type="ECO:0000313" key="4">
    <source>
        <dbReference type="Proteomes" id="UP000501346"/>
    </source>
</evidence>
<dbReference type="AlphaFoldDB" id="A0A6C1ECN8"/>
<keyword evidence="4" id="KW-1185">Reference proteome</keyword>
<feature type="region of interest" description="Disordered" evidence="1">
    <location>
        <begin position="137"/>
        <end position="214"/>
    </location>
</feature>
<feature type="compositionally biased region" description="Low complexity" evidence="1">
    <location>
        <begin position="145"/>
        <end position="161"/>
    </location>
</feature>
<dbReference type="Pfam" id="PF00660">
    <property type="entry name" value="SRP1_TIP1"/>
    <property type="match status" value="1"/>
</dbReference>
<reference evidence="3 4" key="1">
    <citation type="journal article" date="2019" name="BMC Genomics">
        <title>Chromosome level assembly and comparative genome analysis confirm lager-brewing yeasts originated from a single hybridization.</title>
        <authorList>
            <person name="Salazar A.N."/>
            <person name="Gorter de Vries A.R."/>
            <person name="van den Broek M."/>
            <person name="Brouwers N."/>
            <person name="de la Torre Cortes P."/>
            <person name="Kuijpers N.G.A."/>
            <person name="Daran J.G."/>
            <person name="Abeel T."/>
        </authorList>
    </citation>
    <scope>NUCLEOTIDE SEQUENCE [LARGE SCALE GENOMIC DNA]</scope>
    <source>
        <strain evidence="3 4">CBS 1483</strain>
    </source>
</reference>
<evidence type="ECO:0000313" key="3">
    <source>
        <dbReference type="EMBL" id="QID86640.1"/>
    </source>
</evidence>
<evidence type="ECO:0000256" key="2">
    <source>
        <dbReference type="SAM" id="SignalP"/>
    </source>
</evidence>